<dbReference type="PANTHER" id="PTHR45527">
    <property type="entry name" value="NONRIBOSOMAL PEPTIDE SYNTHETASE"/>
    <property type="match status" value="1"/>
</dbReference>
<dbReference type="SMART" id="SM00823">
    <property type="entry name" value="PKS_PP"/>
    <property type="match status" value="3"/>
</dbReference>
<dbReference type="InterPro" id="IPR006162">
    <property type="entry name" value="Ppantetheine_attach_site"/>
</dbReference>
<organism evidence="5 6">
    <name type="scientific">Xenorhabdus santafensis</name>
    <dbReference type="NCBI Taxonomy" id="2582833"/>
    <lineage>
        <taxon>Bacteria</taxon>
        <taxon>Pseudomonadati</taxon>
        <taxon>Pseudomonadota</taxon>
        <taxon>Gammaproteobacteria</taxon>
        <taxon>Enterobacterales</taxon>
        <taxon>Morganellaceae</taxon>
        <taxon>Xenorhabdus</taxon>
    </lineage>
</organism>
<dbReference type="InterPro" id="IPR029058">
    <property type="entry name" value="AB_hydrolase_fold"/>
</dbReference>
<feature type="domain" description="Carrier" evidence="4">
    <location>
        <begin position="3153"/>
        <end position="3227"/>
    </location>
</feature>
<dbReference type="Pfam" id="PF00668">
    <property type="entry name" value="Condensation"/>
    <property type="match status" value="3"/>
</dbReference>
<dbReference type="CDD" id="cd19544">
    <property type="entry name" value="E-C_NRPS"/>
    <property type="match status" value="1"/>
</dbReference>
<evidence type="ECO:0000256" key="2">
    <source>
        <dbReference type="ARBA" id="ARBA00022450"/>
    </source>
</evidence>
<dbReference type="PROSITE" id="PS00455">
    <property type="entry name" value="AMP_BINDING"/>
    <property type="match status" value="3"/>
</dbReference>
<dbReference type="InterPro" id="IPR010071">
    <property type="entry name" value="AA_adenyl_dom"/>
</dbReference>
<dbReference type="SUPFAM" id="SSF53474">
    <property type="entry name" value="alpha/beta-Hydrolases"/>
    <property type="match status" value="1"/>
</dbReference>
<keyword evidence="2" id="KW-0596">Phosphopantetheine</keyword>
<dbReference type="SUPFAM" id="SSF52777">
    <property type="entry name" value="CoA-dependent acyltransferases"/>
    <property type="match status" value="6"/>
</dbReference>
<dbReference type="Gene3D" id="2.30.38.10">
    <property type="entry name" value="Luciferase, Domain 3"/>
    <property type="match status" value="3"/>
</dbReference>
<name>A0ABU4SET7_9GAMM</name>
<dbReference type="PROSITE" id="PS00012">
    <property type="entry name" value="PHOSPHOPANTETHEINE"/>
    <property type="match status" value="2"/>
</dbReference>
<dbReference type="InterPro" id="IPR020845">
    <property type="entry name" value="AMP-binding_CS"/>
</dbReference>
<dbReference type="EMBL" id="VCDN01000120">
    <property type="protein sequence ID" value="MDX7989308.1"/>
    <property type="molecule type" value="Genomic_DNA"/>
</dbReference>
<dbReference type="Pfam" id="PF00550">
    <property type="entry name" value="PP-binding"/>
    <property type="match status" value="3"/>
</dbReference>
<dbReference type="SUPFAM" id="SSF47336">
    <property type="entry name" value="ACP-like"/>
    <property type="match status" value="3"/>
</dbReference>
<evidence type="ECO:0000259" key="4">
    <source>
        <dbReference type="PROSITE" id="PS50075"/>
    </source>
</evidence>
<dbReference type="Pfam" id="PF00501">
    <property type="entry name" value="AMP-binding"/>
    <property type="match status" value="3"/>
</dbReference>
<dbReference type="InterPro" id="IPR001031">
    <property type="entry name" value="Thioesterase"/>
</dbReference>
<dbReference type="InterPro" id="IPR000873">
    <property type="entry name" value="AMP-dep_synth/lig_dom"/>
</dbReference>
<dbReference type="Gene3D" id="3.40.50.980">
    <property type="match status" value="6"/>
</dbReference>
<dbReference type="Gene3D" id="3.30.559.30">
    <property type="entry name" value="Nonribosomal peptide synthetase, condensation domain"/>
    <property type="match status" value="3"/>
</dbReference>
<dbReference type="NCBIfam" id="TIGR01733">
    <property type="entry name" value="AA-adenyl-dom"/>
    <property type="match status" value="3"/>
</dbReference>
<keyword evidence="3" id="KW-0597">Phosphoprotein</keyword>
<evidence type="ECO:0000256" key="1">
    <source>
        <dbReference type="ARBA" id="ARBA00001957"/>
    </source>
</evidence>
<dbReference type="RefSeq" id="WP_319931677.1">
    <property type="nucleotide sequence ID" value="NZ_VCDN01000120.1"/>
</dbReference>
<dbReference type="PROSITE" id="PS50075">
    <property type="entry name" value="CARRIER"/>
    <property type="match status" value="3"/>
</dbReference>
<dbReference type="Gene3D" id="1.10.1200.10">
    <property type="entry name" value="ACP-like"/>
    <property type="match status" value="3"/>
</dbReference>
<reference evidence="6" key="1">
    <citation type="journal article" date="2024" name="Toxins">
        <title>Genome Sequence Analysis of Native Xenorhabdus Strains Isolated from Entomopathogenic Nematodes in Argentina.</title>
        <authorList>
            <person name="Palma L."/>
            <person name="Frizzo L."/>
            <person name="Kaiser S."/>
            <person name="Berry C."/>
            <person name="Caballero P."/>
            <person name="Bode H.B."/>
            <person name="Del Valle E.E."/>
        </authorList>
    </citation>
    <scope>NUCLEOTIDE SEQUENCE [LARGE SCALE GENOMIC DNA]</scope>
    <source>
        <strain evidence="6">12</strain>
    </source>
</reference>
<dbReference type="InterPro" id="IPR023213">
    <property type="entry name" value="CAT-like_dom_sf"/>
</dbReference>
<dbReference type="Gene3D" id="3.40.50.1820">
    <property type="entry name" value="alpha/beta hydrolase"/>
    <property type="match status" value="1"/>
</dbReference>
<dbReference type="Gene3D" id="3.30.300.30">
    <property type="match status" value="3"/>
</dbReference>
<proteinExistence type="predicted"/>
<evidence type="ECO:0000313" key="5">
    <source>
        <dbReference type="EMBL" id="MDX7989308.1"/>
    </source>
</evidence>
<evidence type="ECO:0000313" key="6">
    <source>
        <dbReference type="Proteomes" id="UP001271890"/>
    </source>
</evidence>
<dbReference type="Pfam" id="PF00975">
    <property type="entry name" value="Thioesterase"/>
    <property type="match status" value="1"/>
</dbReference>
<dbReference type="Pfam" id="PF13193">
    <property type="entry name" value="AMP-binding_C"/>
    <property type="match status" value="3"/>
</dbReference>
<protein>
    <submittedName>
        <fullName evidence="5">Amino acid adenylation domain-containing protein</fullName>
    </submittedName>
</protein>
<dbReference type="SUPFAM" id="SSF56801">
    <property type="entry name" value="Acetyl-CoA synthetase-like"/>
    <property type="match status" value="3"/>
</dbReference>
<comment type="caution">
    <text evidence="5">The sequence shown here is derived from an EMBL/GenBank/DDBJ whole genome shotgun (WGS) entry which is preliminary data.</text>
</comment>
<dbReference type="InterPro" id="IPR020806">
    <property type="entry name" value="PKS_PP-bd"/>
</dbReference>
<comment type="cofactor">
    <cofactor evidence="1">
        <name>pantetheine 4'-phosphate</name>
        <dbReference type="ChEBI" id="CHEBI:47942"/>
    </cofactor>
</comment>
<sequence length="3500" mass="389985">MNTQHNDTSDNVLTFGCEHPLSSTQQVIWFDQITHPDSFDYNLSIIICFEGKLDEALFTRALENVVSRYDALRLRLVNTHIIPQQTVVKTLPTSLIRYDFSQVADAETCAEQQIRANFIRPFPLYEKLWRCGLFRVSKERWYWQFCCHHLISDGIGLKLIITTLLENYNRLVNGETLPDDIAPSYLDFIVEDSTYISSKLYTRDLAFWKERYETLPPALLPPPTSVSSDTHKFAKPVLWKLNETLSLQIENTVAAHGLSVLHFMYAILACYFARTTLSHTTGAKEIVIGIPVHNRKNAKQKCTLGMFSSVIPIKVVIHSGDSFLDIMHKAAAELHHCYKHQRVPITEINQHTQIKQKTGHSQLFDIALSFEPFDVNVNLNNTVATLKGTYRGVTFPLMIAIHQYLSSSSQIEKGNQPFTLEFRYNMDYLCHEEVVSLQSRLALLIESAATSLDVSVEQAPLLTETERQKLLVDFNATQADFPQDALIHELFEQQATRTPDAIAVVYEKQVISYAELNRRANRLAHHLIELGVQPDERVALCMERSPDMIIGLLAVLKAGGAYVPLDPTYPTDRLTYMLEDAAPVALLTQNSLVEKVEKLVSSIPVILLDKAMYLAIQPDINPNIAVLGLTSRHLAYVIYTSGSTGQPKGVMIEHRSVLRLIIHNGFADIGPDDCIAHCANISFDAATWEVWSGLVHGARILLIPEKTLLHPAEFGQCLSSESVSALFLTTALFNQYAGLIAPSLSGLRYVLFGGEQADNRSAIRLRAEHAPKHLLHVYGPTETTTFATAYDMPLLEGEDRKLPIGKPINNTRIYILDGQGQPVPPGAAGEIYIGGDGVARGYLNRPELTAERFLVDPFVSETDARMYKTGDLARWLPDGNIEYLSRNDFQVKLRGFRIELGEIENALTAHPQIKQAVVMAREHNGHKTLAAYLVTDGALSDDLFSNQALIAHLSDRLPDYMIPANFTRLDSIPLTLNGKLDRRALPEPTWENKNSYVAPRNALETQLCAIWQDVFGLEHVGIEDNFFRIGGNSLLAIKLTAAIRQRLATDITLAQLFEQKTIAGLATLIQQPEQQSCIVIPHLMTEHYPLSFAQERMLFIEQFEQGTDAYHIPYLVQLDNDACLPLLEAAINQLAERHSVLKMVYLKRDDGQIHQQKLDTHLPIQSMPPCDDADRLLDTVCAEIATPFDLSTEPSLRLRHYRVDNQHYLLMLWHHIAFDGWSVDIFMDELAQIYRALSEGSDNPLPPLEITYSDYAAWQRDYLHSGIGEHQLAYWQQTLAGHEPLALSTDHSRPAQVNYQGRDVNFTLEETLSNQLRALAKAQETTLYTVLLSAFYVTLAKLSGQEDIVVGTPTDNRHHAQTQPLIGMFVNSLVLRAQLQQTDSVDTLIGQTHRLIADAKAHQDMPFEQLLDALGIERDTSRHPIFQVMFTLHHFGENPLNESKLPFAPVILEETFYSPAKFDMSLFLSDGQTHITGCLNYAVSLFNESTIVRLAGIYQHVLAAFVADQKQSLSELDILSAQERHTLLHRWNQTAAPYPQDKTLQQLFEVQVAQRPNAIAVIFEDQQISYDDLNRRANRLAHHLIALGVQPDDLVAICLERSPEMVVGILAILKAGGAYVPIDPTYPVERLAYMLEDSTPVALLTQTTHAKKLSSAIASTKIPTVLLDDQAAFLETLPDTNPDTQALGLTSRHLANVLYTSGSTGQPKGVMVEHRSVLPLIINNGSADMATHDCVAHCANIAFDVSTWEIWSALLNGGRLYIIPQSTLLDPVRFRAALIQGQVTALWLTAGLFNEYLDTLQPLFGQLRYLMVGGDVLDPQRIRQVLSADTKPAHLISCYGPTETTTFSTTYSIKPPLDVAHSIPIGRPIANTRIYILDAYGQPVPLGVAGEIHIAGAGVTRGYLKNPELTAERFLTDPFSPEPDARMYKSGDLGRWLPDGNIDYLGRNDFQVKIRGFRIELGETESQLRQCIGVREAVVLAREDKNTGTKQCLIAYVLPQPGVELKPTELYRQLSQKLAEFMLPKAFVIMDTFPLTPNGKLDRQALPMPDQAAVITRDYAAPVGDVETALADIWQELLGLEQIGRYDHFFELGGHSLIAVSLIERLRSQGYTLEVRSIFSFPQLTDMAQAVMQVRSEDMPDSIVPPNLIPVGCTAITPDFLPLVTLSQADIDTIVNNVAGGAANVQDIYPLAPLQEGILFHHQLQENTDTYLLSSLLAFDTQEYLDDFLNALQQVIDRHDILRTAVCWQGLSQPVQVVWRQAPLPIIPFVPVPAKNITAQLQAHMITRLNISQAPLFSACTAHDPENQTWLLALSFHHLVCDHMTLELIIEEIRLLLQGLSEALPQPLPYRNFVAQTLNVPAAVHENYFRERLADINEPTSPFGLLNVQGNSQVITESHLLLDESLTRTLRTQARQLGVSPSVLFHVACAQVLAHTSGCEEVVFGTVLLGRLQGLVGADQVMGLFINTLPVRISLSNQGVLVVVQATARELATLLTHEQTPLALAQRCSGIIPPMPLFSVLFNYRHTSSDFAEQPVLEGMRLLASEERTNYPLALSVNDFGDGFGLVAQAMAGIDPDRVVNYLLTALQKLTEALQAEPQRPVLSLSILSEAERQQLLVDFNATQTDFPQDFLIHELFEQQATRTPNVIAVIYEESCLSYDALNRRANRLAHHLIALGVRPDSRVAICVERSPDMVIGLLGILKAGGAYVPLDPAYPPERLAYMLEDSEPVALLTQAALKGKLNTTIATVLLENVLYPQGALTEAQPEHNPVSQMLGLASHHLAYIIYTSGSTGQPKGVAIAHRNTVNFLTWAQHTFSPEEFAHTLFATSLNFDLAVFECFAPLLAGGTVHLVPDVLSLLTQEHIAQKQGAPEPSISLINTVPSAMVRLMESNTIPASIRSVNLAGEALKSHLVERLLTHTSVHHVCNLYGPSETTTYSTWTRMTSETGFVNHIGRPIANTRIYILDRHHQPVPLGVIGEIYIAGAGVARGYLNRPELTAERFLADPFSQDTHAHITNERMYKTGDLGRWLPDGNIEYLGRNDFQVKIRGFRIELGEIETRLIRCDGVREAVVLAREEDETKQKQLVAYLLPQVGAKLVPAELRQQLSRYFAEYMLPSAFVILDAFPLTPNGKLNRQALPAPGLSAMITRHYEAPVGQTETTLAQIWQDLLGVERISRHDHFFELGGHSLIAMQLLNHIRKQGMEVSLATLFSHPTLCDLALAISSHSIKPSSPFTANPVPLSPAGHLPPLFLIHEIMGDLLVYSQLVTLLPAELPVYGLQALGLHTVKNPPTSIEALAAYHIHAIRRIQPHGPYYLAGWSIGGTIAYEIALQLSSVGEKIGYVGMIDSYNFSGHKKNSLQFVDDRQKNISTLIQYLADNREKLTEDNLDALYALHGCEVLQWLPKEIPKEDILFRLRTLEIIIQISHRHISSASSLPIHLYTSADSVSGFDCWHGWHDIVGEHSVLQLIGGDHHTIMQLPWLHQLVNSMIGHLLFDKKFQ</sequence>
<feature type="domain" description="Carrier" evidence="4">
    <location>
        <begin position="998"/>
        <end position="1073"/>
    </location>
</feature>
<dbReference type="CDD" id="cd19531">
    <property type="entry name" value="LCL_NRPS-like"/>
    <property type="match status" value="1"/>
</dbReference>
<dbReference type="InterPro" id="IPR001242">
    <property type="entry name" value="Condensation_dom"/>
</dbReference>
<dbReference type="CDD" id="cd12117">
    <property type="entry name" value="A_NRPS_Srf_like"/>
    <property type="match status" value="2"/>
</dbReference>
<feature type="domain" description="Carrier" evidence="4">
    <location>
        <begin position="2061"/>
        <end position="2135"/>
    </location>
</feature>
<dbReference type="InterPro" id="IPR036736">
    <property type="entry name" value="ACP-like_sf"/>
</dbReference>
<dbReference type="InterPro" id="IPR025110">
    <property type="entry name" value="AMP-bd_C"/>
</dbReference>
<dbReference type="InterPro" id="IPR045851">
    <property type="entry name" value="AMP-bd_C_sf"/>
</dbReference>
<dbReference type="NCBIfam" id="NF003417">
    <property type="entry name" value="PRK04813.1"/>
    <property type="match status" value="3"/>
</dbReference>
<dbReference type="PANTHER" id="PTHR45527:SF1">
    <property type="entry name" value="FATTY ACID SYNTHASE"/>
    <property type="match status" value="1"/>
</dbReference>
<accession>A0ABU4SET7</accession>
<dbReference type="InterPro" id="IPR009081">
    <property type="entry name" value="PP-bd_ACP"/>
</dbReference>
<dbReference type="Gene3D" id="3.30.559.10">
    <property type="entry name" value="Chloramphenicol acetyltransferase-like domain"/>
    <property type="match status" value="3"/>
</dbReference>
<evidence type="ECO:0000256" key="3">
    <source>
        <dbReference type="ARBA" id="ARBA00022553"/>
    </source>
</evidence>
<keyword evidence="6" id="KW-1185">Reference proteome</keyword>
<gene>
    <name evidence="5" type="ORF">FE392_18705</name>
</gene>
<dbReference type="Proteomes" id="UP001271890">
    <property type="component" value="Unassembled WGS sequence"/>
</dbReference>